<accession>A0A8J4Q4P1</accession>
<name>A0A8J4Q4P1_9ROSI</name>
<protein>
    <submittedName>
        <fullName evidence="1">Uncharacterized protein</fullName>
    </submittedName>
</protein>
<dbReference type="EMBL" id="JRKL02013654">
    <property type="protein sequence ID" value="KAF3942607.1"/>
    <property type="molecule type" value="Genomic_DNA"/>
</dbReference>
<proteinExistence type="predicted"/>
<sequence>MENRRPVILNIAVVKQMPNAKCPTHNFFTYTHSHSKTFFYLTPNFHFDLISLSDSIHSFYQFRNQTLIQGISIKSEPHRTEALLLQDSIFKTVILLSKRSQWFS</sequence>
<keyword evidence="2" id="KW-1185">Reference proteome</keyword>
<evidence type="ECO:0000313" key="2">
    <source>
        <dbReference type="Proteomes" id="UP000737018"/>
    </source>
</evidence>
<reference evidence="1" key="1">
    <citation type="submission" date="2020-03" db="EMBL/GenBank/DDBJ databases">
        <title>Castanea mollissima Vanexum genome sequencing.</title>
        <authorList>
            <person name="Staton M."/>
        </authorList>
    </citation>
    <scope>NUCLEOTIDE SEQUENCE</scope>
    <source>
        <tissue evidence="1">Leaf</tissue>
    </source>
</reference>
<organism evidence="1 2">
    <name type="scientific">Castanea mollissima</name>
    <name type="common">Chinese chestnut</name>
    <dbReference type="NCBI Taxonomy" id="60419"/>
    <lineage>
        <taxon>Eukaryota</taxon>
        <taxon>Viridiplantae</taxon>
        <taxon>Streptophyta</taxon>
        <taxon>Embryophyta</taxon>
        <taxon>Tracheophyta</taxon>
        <taxon>Spermatophyta</taxon>
        <taxon>Magnoliopsida</taxon>
        <taxon>eudicotyledons</taxon>
        <taxon>Gunneridae</taxon>
        <taxon>Pentapetalae</taxon>
        <taxon>rosids</taxon>
        <taxon>fabids</taxon>
        <taxon>Fagales</taxon>
        <taxon>Fagaceae</taxon>
        <taxon>Castanea</taxon>
    </lineage>
</organism>
<gene>
    <name evidence="1" type="ORF">CMV_030753</name>
</gene>
<comment type="caution">
    <text evidence="1">The sequence shown here is derived from an EMBL/GenBank/DDBJ whole genome shotgun (WGS) entry which is preliminary data.</text>
</comment>
<dbReference type="Proteomes" id="UP000737018">
    <property type="component" value="Unassembled WGS sequence"/>
</dbReference>
<evidence type="ECO:0000313" key="1">
    <source>
        <dbReference type="EMBL" id="KAF3942607.1"/>
    </source>
</evidence>
<dbReference type="AlphaFoldDB" id="A0A8J4Q4P1"/>